<evidence type="ECO:0000259" key="1">
    <source>
        <dbReference type="Pfam" id="PF07110"/>
    </source>
</evidence>
<reference evidence="2 3" key="1">
    <citation type="journal article" date="2012" name="Int. J. Syst. Evol. Microbiol.">
        <title>Shewanella dokdonensis sp. nov., isolated from seawater.</title>
        <authorList>
            <person name="Sung H.R."/>
            <person name="Yoon J.H."/>
            <person name="Ghim S.Y."/>
        </authorList>
    </citation>
    <scope>NUCLEOTIDE SEQUENCE [LARGE SCALE GENOMIC DNA]</scope>
    <source>
        <strain evidence="2 3">DSM 23626</strain>
    </source>
</reference>
<organism evidence="2 3">
    <name type="scientific">Shewanella dokdonensis</name>
    <dbReference type="NCBI Taxonomy" id="712036"/>
    <lineage>
        <taxon>Bacteria</taxon>
        <taxon>Pseudomonadati</taxon>
        <taxon>Pseudomonadota</taxon>
        <taxon>Gammaproteobacteria</taxon>
        <taxon>Alteromonadales</taxon>
        <taxon>Shewanellaceae</taxon>
        <taxon>Shewanella</taxon>
    </lineage>
</organism>
<dbReference type="EMBL" id="CP074572">
    <property type="protein sequence ID" value="QVK23823.1"/>
    <property type="molecule type" value="Genomic_DNA"/>
</dbReference>
<proteinExistence type="predicted"/>
<gene>
    <name evidence="2" type="ORF">KHX94_03885</name>
</gene>
<dbReference type="Gene3D" id="3.30.70.100">
    <property type="match status" value="1"/>
</dbReference>
<dbReference type="Proteomes" id="UP000676428">
    <property type="component" value="Chromosome"/>
</dbReference>
<dbReference type="Pfam" id="PF07110">
    <property type="entry name" value="EthD"/>
    <property type="match status" value="1"/>
</dbReference>
<keyword evidence="3" id="KW-1185">Reference proteome</keyword>
<feature type="domain" description="EthD" evidence="1">
    <location>
        <begin position="12"/>
        <end position="110"/>
    </location>
</feature>
<evidence type="ECO:0000313" key="3">
    <source>
        <dbReference type="Proteomes" id="UP000676428"/>
    </source>
</evidence>
<sequence length="123" mass="14498">MIKLICIVKRLPELSYEEFLRHWEDNHAKLIKKHAKVLGIKKYTQSSSIDFSEMNYQMVLLRNTTHFDFDGIAELWYSDIESHLSSRKSLDGANALEEIIADEKRFIDLSKSQMWYSSELLII</sequence>
<evidence type="ECO:0000313" key="2">
    <source>
        <dbReference type="EMBL" id="QVK23823.1"/>
    </source>
</evidence>
<dbReference type="RefSeq" id="WP_213682439.1">
    <property type="nucleotide sequence ID" value="NZ_CP074572.1"/>
</dbReference>
<dbReference type="InterPro" id="IPR009799">
    <property type="entry name" value="EthD_dom"/>
</dbReference>
<protein>
    <submittedName>
        <fullName evidence="2">EthD domain-containing protein</fullName>
    </submittedName>
</protein>
<name>A0ABX8DGH8_9GAMM</name>
<dbReference type="InterPro" id="IPR011008">
    <property type="entry name" value="Dimeric_a/b-barrel"/>
</dbReference>
<dbReference type="SUPFAM" id="SSF54909">
    <property type="entry name" value="Dimeric alpha+beta barrel"/>
    <property type="match status" value="1"/>
</dbReference>
<accession>A0ABX8DGH8</accession>